<dbReference type="SUPFAM" id="SSF50630">
    <property type="entry name" value="Acid proteases"/>
    <property type="match status" value="1"/>
</dbReference>
<feature type="non-terminal residue" evidence="5">
    <location>
        <position position="241"/>
    </location>
</feature>
<dbReference type="AlphaFoldDB" id="A0A165NXI5"/>
<name>A0A165NXI5_EXIGL</name>
<organism evidence="5 6">
    <name type="scientific">Exidia glandulosa HHB12029</name>
    <dbReference type="NCBI Taxonomy" id="1314781"/>
    <lineage>
        <taxon>Eukaryota</taxon>
        <taxon>Fungi</taxon>
        <taxon>Dikarya</taxon>
        <taxon>Basidiomycota</taxon>
        <taxon>Agaricomycotina</taxon>
        <taxon>Agaricomycetes</taxon>
        <taxon>Auriculariales</taxon>
        <taxon>Exidiaceae</taxon>
        <taxon>Exidia</taxon>
    </lineage>
</organism>
<dbReference type="EMBL" id="KV425894">
    <property type="protein sequence ID" value="KZW01359.1"/>
    <property type="molecule type" value="Genomic_DNA"/>
</dbReference>
<keyword evidence="4" id="KW-0378">Hydrolase</keyword>
<dbReference type="InParanoid" id="A0A165NXI5"/>
<dbReference type="STRING" id="1314781.A0A165NXI5"/>
<comment type="similarity">
    <text evidence="1">Belongs to the DDI1 family.</text>
</comment>
<gene>
    <name evidence="5" type="ORF">EXIGLDRAFT_588389</name>
</gene>
<reference evidence="5 6" key="1">
    <citation type="journal article" date="2016" name="Mol. Biol. Evol.">
        <title>Comparative Genomics of Early-Diverging Mushroom-Forming Fungi Provides Insights into the Origins of Lignocellulose Decay Capabilities.</title>
        <authorList>
            <person name="Nagy L.G."/>
            <person name="Riley R."/>
            <person name="Tritt A."/>
            <person name="Adam C."/>
            <person name="Daum C."/>
            <person name="Floudas D."/>
            <person name="Sun H."/>
            <person name="Yadav J.S."/>
            <person name="Pangilinan J."/>
            <person name="Larsson K.H."/>
            <person name="Matsuura K."/>
            <person name="Barry K."/>
            <person name="Labutti K."/>
            <person name="Kuo R."/>
            <person name="Ohm R.A."/>
            <person name="Bhattacharya S.S."/>
            <person name="Shirouzu T."/>
            <person name="Yoshinaga Y."/>
            <person name="Martin F.M."/>
            <person name="Grigoriev I.V."/>
            <person name="Hibbett D.S."/>
        </authorList>
    </citation>
    <scope>NUCLEOTIDE SEQUENCE [LARGE SCALE GENOMIC DNA]</scope>
    <source>
        <strain evidence="5 6">HHB12029</strain>
    </source>
</reference>
<dbReference type="GO" id="GO:0004190">
    <property type="term" value="F:aspartic-type endopeptidase activity"/>
    <property type="evidence" value="ECO:0007669"/>
    <property type="project" value="UniProtKB-KW"/>
</dbReference>
<evidence type="ECO:0000313" key="6">
    <source>
        <dbReference type="Proteomes" id="UP000077266"/>
    </source>
</evidence>
<dbReference type="PANTHER" id="PTHR12917:SF1">
    <property type="entry name" value="AT13091P"/>
    <property type="match status" value="1"/>
</dbReference>
<accession>A0A165NXI5</accession>
<evidence type="ECO:0000256" key="2">
    <source>
        <dbReference type="ARBA" id="ARBA00022670"/>
    </source>
</evidence>
<sequence length="241" mass="27901">MQRTAMRPKDMAREMPVPLIIVVKINGQAVRAMVDTGSQGDFMSTRLADQLKLKREPLAKPIPVNLAVTGSRSMVNYGTSVDFEYQNIKEKRYFDILNVDQHDLVLGLPWLNEHQVYLGFNPTQVLIRSDETVEMNGVRTVTMQSNAMQFEEAHLDQLREELRKYALPICKDALETGLPPLRDINHKIPFIDEKKIFSWRPSRCPEALRPLWNEKRDTYLKTGRWEYRTGSNAMPMLVIKK</sequence>
<evidence type="ECO:0000256" key="3">
    <source>
        <dbReference type="ARBA" id="ARBA00022750"/>
    </source>
</evidence>
<keyword evidence="2" id="KW-0645">Protease</keyword>
<proteinExistence type="inferred from homology"/>
<keyword evidence="6" id="KW-1185">Reference proteome</keyword>
<dbReference type="CDD" id="cd00303">
    <property type="entry name" value="retropepsin_like"/>
    <property type="match status" value="1"/>
</dbReference>
<evidence type="ECO:0008006" key="7">
    <source>
        <dbReference type="Google" id="ProtNLM"/>
    </source>
</evidence>
<dbReference type="InterPro" id="IPR021109">
    <property type="entry name" value="Peptidase_aspartic_dom_sf"/>
</dbReference>
<evidence type="ECO:0000256" key="4">
    <source>
        <dbReference type="ARBA" id="ARBA00022801"/>
    </source>
</evidence>
<evidence type="ECO:0000256" key="1">
    <source>
        <dbReference type="ARBA" id="ARBA00009136"/>
    </source>
</evidence>
<evidence type="ECO:0000313" key="5">
    <source>
        <dbReference type="EMBL" id="KZW01359.1"/>
    </source>
</evidence>
<dbReference type="Pfam" id="PF13975">
    <property type="entry name" value="gag-asp_proteas"/>
    <property type="match status" value="1"/>
</dbReference>
<dbReference type="Proteomes" id="UP000077266">
    <property type="component" value="Unassembled WGS sequence"/>
</dbReference>
<dbReference type="Gene3D" id="2.40.70.10">
    <property type="entry name" value="Acid Proteases"/>
    <property type="match status" value="1"/>
</dbReference>
<dbReference type="OrthoDB" id="1750432at2759"/>
<dbReference type="PANTHER" id="PTHR12917">
    <property type="entry name" value="ASPARTYL PROTEASE DDI-RELATED"/>
    <property type="match status" value="1"/>
</dbReference>
<dbReference type="GO" id="GO:0006508">
    <property type="term" value="P:proteolysis"/>
    <property type="evidence" value="ECO:0007669"/>
    <property type="project" value="UniProtKB-KW"/>
</dbReference>
<protein>
    <recommendedName>
        <fullName evidence="7">Peptidase A2 domain-containing protein</fullName>
    </recommendedName>
</protein>
<keyword evidence="3" id="KW-0064">Aspartyl protease</keyword>